<dbReference type="HOGENOM" id="CLU_335441_0_0_1"/>
<dbReference type="Proteomes" id="UP000008672">
    <property type="component" value="Unassembled WGS sequence"/>
</dbReference>
<keyword evidence="1" id="KW-0732">Signal</keyword>
<dbReference type="AlphaFoldDB" id="H2ZSH9"/>
<keyword evidence="3" id="KW-1185">Reference proteome</keyword>
<evidence type="ECO:0000256" key="1">
    <source>
        <dbReference type="SAM" id="SignalP"/>
    </source>
</evidence>
<dbReference type="EMBL" id="AFYH01161889">
    <property type="status" value="NOT_ANNOTATED_CDS"/>
    <property type="molecule type" value="Genomic_DNA"/>
</dbReference>
<dbReference type="InterPro" id="IPR011989">
    <property type="entry name" value="ARM-like"/>
</dbReference>
<proteinExistence type="predicted"/>
<evidence type="ECO:0000313" key="2">
    <source>
        <dbReference type="Ensembl" id="ENSLACP00000000350.1"/>
    </source>
</evidence>
<dbReference type="GeneTree" id="ENSGT00390000004791"/>
<reference evidence="2" key="2">
    <citation type="submission" date="2025-08" db="UniProtKB">
        <authorList>
            <consortium name="Ensembl"/>
        </authorList>
    </citation>
    <scope>IDENTIFICATION</scope>
</reference>
<organism evidence="2 3">
    <name type="scientific">Latimeria chalumnae</name>
    <name type="common">Coelacanth</name>
    <dbReference type="NCBI Taxonomy" id="7897"/>
    <lineage>
        <taxon>Eukaryota</taxon>
        <taxon>Metazoa</taxon>
        <taxon>Chordata</taxon>
        <taxon>Craniata</taxon>
        <taxon>Vertebrata</taxon>
        <taxon>Euteleostomi</taxon>
        <taxon>Coelacanthiformes</taxon>
        <taxon>Coelacanthidae</taxon>
        <taxon>Latimeria</taxon>
    </lineage>
</organism>
<dbReference type="InterPro" id="IPR016024">
    <property type="entry name" value="ARM-type_fold"/>
</dbReference>
<dbReference type="InParanoid" id="H2ZSH9"/>
<dbReference type="PANTHER" id="PTHR16071">
    <property type="entry name" value="CHROMOSOME 1 OPEN READING FRAME 112"/>
    <property type="match status" value="1"/>
</dbReference>
<name>H2ZSH9_LATCH</name>
<dbReference type="InterPro" id="IPR027902">
    <property type="entry name" value="DUF4487"/>
</dbReference>
<protein>
    <submittedName>
        <fullName evidence="2">Uncharacterized protein</fullName>
    </submittedName>
</protein>
<reference evidence="2" key="3">
    <citation type="submission" date="2025-09" db="UniProtKB">
        <authorList>
            <consortium name="Ensembl"/>
        </authorList>
    </citation>
    <scope>IDENTIFICATION</scope>
</reference>
<dbReference type="EMBL" id="AFYH01161890">
    <property type="status" value="NOT_ANNOTATED_CDS"/>
    <property type="molecule type" value="Genomic_DNA"/>
</dbReference>
<dbReference type="EMBL" id="AFYH01161892">
    <property type="status" value="NOT_ANNOTATED_CDS"/>
    <property type="molecule type" value="Genomic_DNA"/>
</dbReference>
<dbReference type="eggNOG" id="ENOG502QQPV">
    <property type="taxonomic scope" value="Eukaryota"/>
</dbReference>
<dbReference type="Ensembl" id="ENSLACT00000000352.1">
    <property type="protein sequence ID" value="ENSLACP00000000350.1"/>
    <property type="gene ID" value="ENSLACG00000000316.1"/>
</dbReference>
<gene>
    <name evidence="2" type="primary">FIRRM</name>
</gene>
<dbReference type="OMA" id="PCVQQTF"/>
<evidence type="ECO:0000313" key="3">
    <source>
        <dbReference type="Proteomes" id="UP000008672"/>
    </source>
</evidence>
<dbReference type="Gene3D" id="1.25.10.10">
    <property type="entry name" value="Leucine-rich Repeat Variant"/>
    <property type="match status" value="1"/>
</dbReference>
<feature type="signal peptide" evidence="1">
    <location>
        <begin position="1"/>
        <end position="20"/>
    </location>
</feature>
<dbReference type="EMBL" id="AFYH01161891">
    <property type="status" value="NOT_ANNOTATED_CDS"/>
    <property type="molecule type" value="Genomic_DNA"/>
</dbReference>
<sequence length="702" mass="79386">ILSLILALQILISSCCHVHSLTHLFSLFVCVYCRQSLKHQALLENQLRHSDIITGLCEDILFTFHSCLQLAEQQLQSQDNTNHTEYKLFQKTAKLCRFFANTLVRYTKEFTAFLANCCCRLHQLYLQIYSKFPPSLYSLTVSDAHRDEVACVILVTLDPLITQLLSFRSFAEVVLDEKTIDLCGELVLPQCLLLVNIMDKLPSQPEEVQNLWCAGSQYPEDRPRLPTFHALFLNFQQCYAELSVPVQLPGVMVEGQALRDVSLYQHVSVHLNAFVASLPSCHFPQLERSLLEAVLCPDMVTAMLATDTWCFLARFGTAELCVYHTTILAELVKSCPGQCHQLSHLSLLLRRLLFLMAEHHQIEFVKSFAPMEAKNLPLWQHISIKALTPELRRQVASNLIGTAVAECAKWLDNRHTLGELQQLNCALSTVLMVCSDTAEMLEEELQASTSRILCQMWGLLTVKQVLSQPYIQTTVRLLLSISASLIQATDPQLISQIILFLSSLLPLNPPDHVHLAVLDYLAALGKRFIPPEMQGQVLPKLSCLFASLLADTSWLIHQHALEAFTQFAEVTSHEEVVPQSLVSEEIQNKVVDFLNKTIPQIESEDSRRERLKQEKSVLETRCACWWMEEKEQTSDLQPCVKRARPATMKEQQYETAIQRAEEGIKSLQSLLKQSPAPSWLSARLEGLQTLLEAISRGCKAAD</sequence>
<dbReference type="Pfam" id="PF14868">
    <property type="entry name" value="DUF4487"/>
    <property type="match status" value="1"/>
</dbReference>
<dbReference type="PANTHER" id="PTHR16071:SF2">
    <property type="entry name" value="FIGNL1-INTERACTING REGULATOR OF RECOMBINATION AND MITOSIS"/>
    <property type="match status" value="1"/>
</dbReference>
<dbReference type="FunCoup" id="H2ZSH9">
    <property type="interactions" value="1751"/>
</dbReference>
<dbReference type="STRING" id="7897.ENSLACP00000000350"/>
<feature type="chain" id="PRO_5003578936" evidence="1">
    <location>
        <begin position="21"/>
        <end position="702"/>
    </location>
</feature>
<dbReference type="SUPFAM" id="SSF48371">
    <property type="entry name" value="ARM repeat"/>
    <property type="match status" value="1"/>
</dbReference>
<reference evidence="3" key="1">
    <citation type="submission" date="2011-08" db="EMBL/GenBank/DDBJ databases">
        <title>The draft genome of Latimeria chalumnae.</title>
        <authorList>
            <person name="Di Palma F."/>
            <person name="Alfoldi J."/>
            <person name="Johnson J."/>
            <person name="Berlin A."/>
            <person name="Gnerre S."/>
            <person name="Jaffe D."/>
            <person name="MacCallum I."/>
            <person name="Young S."/>
            <person name="Walker B.J."/>
            <person name="Lander E."/>
            <person name="Lindblad-Toh K."/>
        </authorList>
    </citation>
    <scope>NUCLEOTIDE SEQUENCE [LARGE SCALE GENOMIC DNA]</scope>
    <source>
        <strain evidence="3">Wild caught</strain>
    </source>
</reference>
<accession>H2ZSH9</accession>